<sequence>MLIDVENYPFSLSVLIYVAQCIFDPSVQCIALSSLTLPQKTLLTLIVDGVRAAPSYASAVVFVNSGEREVNVNHVTKPSPLSTSKPSSLFPPTSFPPSNASSPSP</sequence>
<protein>
    <submittedName>
        <fullName evidence="2">Uncharacterized protein</fullName>
    </submittedName>
</protein>
<dbReference type="EMBL" id="JAYMYQ010000010">
    <property type="protein sequence ID" value="KAK7308096.1"/>
    <property type="molecule type" value="Genomic_DNA"/>
</dbReference>
<evidence type="ECO:0000256" key="1">
    <source>
        <dbReference type="SAM" id="MobiDB-lite"/>
    </source>
</evidence>
<name>A0AAN9K154_CANGL</name>
<gene>
    <name evidence="2" type="ORF">VNO77_41691</name>
</gene>
<organism evidence="2 3">
    <name type="scientific">Canavalia gladiata</name>
    <name type="common">Sword bean</name>
    <name type="synonym">Dolichos gladiatus</name>
    <dbReference type="NCBI Taxonomy" id="3824"/>
    <lineage>
        <taxon>Eukaryota</taxon>
        <taxon>Viridiplantae</taxon>
        <taxon>Streptophyta</taxon>
        <taxon>Embryophyta</taxon>
        <taxon>Tracheophyta</taxon>
        <taxon>Spermatophyta</taxon>
        <taxon>Magnoliopsida</taxon>
        <taxon>eudicotyledons</taxon>
        <taxon>Gunneridae</taxon>
        <taxon>Pentapetalae</taxon>
        <taxon>rosids</taxon>
        <taxon>fabids</taxon>
        <taxon>Fabales</taxon>
        <taxon>Fabaceae</taxon>
        <taxon>Papilionoideae</taxon>
        <taxon>50 kb inversion clade</taxon>
        <taxon>NPAAA clade</taxon>
        <taxon>indigoferoid/millettioid clade</taxon>
        <taxon>Phaseoleae</taxon>
        <taxon>Canavalia</taxon>
    </lineage>
</organism>
<evidence type="ECO:0000313" key="3">
    <source>
        <dbReference type="Proteomes" id="UP001367508"/>
    </source>
</evidence>
<evidence type="ECO:0000313" key="2">
    <source>
        <dbReference type="EMBL" id="KAK7308096.1"/>
    </source>
</evidence>
<feature type="compositionally biased region" description="Low complexity" evidence="1">
    <location>
        <begin position="77"/>
        <end position="105"/>
    </location>
</feature>
<keyword evidence="3" id="KW-1185">Reference proteome</keyword>
<feature type="region of interest" description="Disordered" evidence="1">
    <location>
        <begin position="75"/>
        <end position="105"/>
    </location>
</feature>
<dbReference type="Proteomes" id="UP001367508">
    <property type="component" value="Unassembled WGS sequence"/>
</dbReference>
<proteinExistence type="predicted"/>
<accession>A0AAN9K154</accession>
<dbReference type="AlphaFoldDB" id="A0AAN9K154"/>
<comment type="caution">
    <text evidence="2">The sequence shown here is derived from an EMBL/GenBank/DDBJ whole genome shotgun (WGS) entry which is preliminary data.</text>
</comment>
<reference evidence="2 3" key="1">
    <citation type="submission" date="2024-01" db="EMBL/GenBank/DDBJ databases">
        <title>The genomes of 5 underutilized Papilionoideae crops provide insights into root nodulation and disease resistanc.</title>
        <authorList>
            <person name="Jiang F."/>
        </authorList>
    </citation>
    <scope>NUCLEOTIDE SEQUENCE [LARGE SCALE GENOMIC DNA]</scope>
    <source>
        <strain evidence="2">LVBAO_FW01</strain>
        <tissue evidence="2">Leaves</tissue>
    </source>
</reference>